<evidence type="ECO:0000313" key="3">
    <source>
        <dbReference type="Proteomes" id="UP001190700"/>
    </source>
</evidence>
<evidence type="ECO:0000313" key="2">
    <source>
        <dbReference type="EMBL" id="KAK3287082.1"/>
    </source>
</evidence>
<evidence type="ECO:0000256" key="1">
    <source>
        <dbReference type="SAM" id="SignalP"/>
    </source>
</evidence>
<dbReference type="EMBL" id="LGRX02001018">
    <property type="protein sequence ID" value="KAK3287082.1"/>
    <property type="molecule type" value="Genomic_DNA"/>
</dbReference>
<comment type="caution">
    <text evidence="2">The sequence shown here is derived from an EMBL/GenBank/DDBJ whole genome shotgun (WGS) entry which is preliminary data.</text>
</comment>
<gene>
    <name evidence="2" type="ORF">CYMTET_5390</name>
</gene>
<accession>A0AAE0GZI7</accession>
<name>A0AAE0GZI7_9CHLO</name>
<organism evidence="2 3">
    <name type="scientific">Cymbomonas tetramitiformis</name>
    <dbReference type="NCBI Taxonomy" id="36881"/>
    <lineage>
        <taxon>Eukaryota</taxon>
        <taxon>Viridiplantae</taxon>
        <taxon>Chlorophyta</taxon>
        <taxon>Pyramimonadophyceae</taxon>
        <taxon>Pyramimonadales</taxon>
        <taxon>Pyramimonadaceae</taxon>
        <taxon>Cymbomonas</taxon>
    </lineage>
</organism>
<protein>
    <submittedName>
        <fullName evidence="2">Uncharacterized protein</fullName>
    </submittedName>
</protein>
<proteinExistence type="predicted"/>
<feature type="chain" id="PRO_5042075070" evidence="1">
    <location>
        <begin position="23"/>
        <end position="221"/>
    </location>
</feature>
<dbReference type="AlphaFoldDB" id="A0AAE0GZI7"/>
<feature type="signal peptide" evidence="1">
    <location>
        <begin position="1"/>
        <end position="22"/>
    </location>
</feature>
<keyword evidence="3" id="KW-1185">Reference proteome</keyword>
<keyword evidence="1" id="KW-0732">Signal</keyword>
<sequence>MRGAHLVHVLACFCMLTNLAQAGVHHKSLTAERGLYLTLELLDQRCPSAIPKFLKNNEQEFGRGTYTTVGYGIGRRHMLEEGEVAVDDHSYSAFAEEEVAPYDEGFFGGLRRRLLGGRAQTAAQAITQYLTGVANLATVVEDVGKQRSQICAFALHEVDALCAEAEGPDKGPGVLMPWLEALSCVSLAGDVVRARFSKLFVFRSPREIQQNNKASRRTDIS</sequence>
<reference evidence="2 3" key="1">
    <citation type="journal article" date="2015" name="Genome Biol. Evol.">
        <title>Comparative Genomics of a Bacterivorous Green Alga Reveals Evolutionary Causalities and Consequences of Phago-Mixotrophic Mode of Nutrition.</title>
        <authorList>
            <person name="Burns J.A."/>
            <person name="Paasch A."/>
            <person name="Narechania A."/>
            <person name="Kim E."/>
        </authorList>
    </citation>
    <scope>NUCLEOTIDE SEQUENCE [LARGE SCALE GENOMIC DNA]</scope>
    <source>
        <strain evidence="2 3">PLY_AMNH</strain>
    </source>
</reference>
<dbReference type="Proteomes" id="UP001190700">
    <property type="component" value="Unassembled WGS sequence"/>
</dbReference>